<keyword evidence="1" id="KW-0812">Transmembrane</keyword>
<organism evidence="2 3">
    <name type="scientific">Brassica cretica</name>
    <name type="common">Mustard</name>
    <dbReference type="NCBI Taxonomy" id="69181"/>
    <lineage>
        <taxon>Eukaryota</taxon>
        <taxon>Viridiplantae</taxon>
        <taxon>Streptophyta</taxon>
        <taxon>Embryophyta</taxon>
        <taxon>Tracheophyta</taxon>
        <taxon>Spermatophyta</taxon>
        <taxon>Magnoliopsida</taxon>
        <taxon>eudicotyledons</taxon>
        <taxon>Gunneridae</taxon>
        <taxon>Pentapetalae</taxon>
        <taxon>rosids</taxon>
        <taxon>malvids</taxon>
        <taxon>Brassicales</taxon>
        <taxon>Brassicaceae</taxon>
        <taxon>Brassiceae</taxon>
        <taxon>Brassica</taxon>
    </lineage>
</organism>
<comment type="caution">
    <text evidence="2">The sequence shown here is derived from an EMBL/GenBank/DDBJ whole genome shotgun (WGS) entry which is preliminary data.</text>
</comment>
<keyword evidence="1" id="KW-0472">Membrane</keyword>
<reference evidence="2 3" key="1">
    <citation type="journal article" date="2020" name="BMC Genomics">
        <title>Intraspecific diversification of the crop wild relative Brassica cretica Lam. using demographic model selection.</title>
        <authorList>
            <person name="Kioukis A."/>
            <person name="Michalopoulou V.A."/>
            <person name="Briers L."/>
            <person name="Pirintsos S."/>
            <person name="Studholme D.J."/>
            <person name="Pavlidis P."/>
            <person name="Sarris P.F."/>
        </authorList>
    </citation>
    <scope>NUCLEOTIDE SEQUENCE [LARGE SCALE GENOMIC DNA]</scope>
    <source>
        <strain evidence="3">cv. PFS-1207/04</strain>
    </source>
</reference>
<accession>A0ABQ7B087</accession>
<name>A0ABQ7B087_BRACR</name>
<proteinExistence type="predicted"/>
<sequence>MDMTFLRQVRFLQKKESHFPMVVFCITAFKFLSFCIYVASKTLHRKSGDDQLQLFDLSEIEDDTTTSMKETLTLRKGRFFLGSGDKHLEKEDGDKAEAAYHNALAAFKQVADSNVKCNFVGGVNYGLGEVESLRAEKLFEDNKMERNSQPSFIQALLKSISYYEEAKKCSQDDELKFKVYKELAAKCVFYARYSQVETAGNSGLTVENAFRKAIDAYQSLVLKEKCGCEDAHTRLYYSKYQSGICMRLFKTGKVREARLKSTLVIRLCRESIKYFGPESNSPIFTSILTDMANHYLDMNVQHNEKTLELAISALLEAVQIPEKHADEWCKYVSTEFWDVLNKVLMRLLRKANKNKSRIKEVVEKSLRLKGSLSDLKEIHDMWKSCNSQ</sequence>
<gene>
    <name evidence="2" type="ORF">DY000_02061198</name>
</gene>
<dbReference type="EMBL" id="QGKV02001556">
    <property type="protein sequence ID" value="KAF3519741.1"/>
    <property type="molecule type" value="Genomic_DNA"/>
</dbReference>
<dbReference type="Proteomes" id="UP000266723">
    <property type="component" value="Unassembled WGS sequence"/>
</dbReference>
<keyword evidence="3" id="KW-1185">Reference proteome</keyword>
<protein>
    <submittedName>
        <fullName evidence="2">Uncharacterized protein</fullName>
    </submittedName>
</protein>
<evidence type="ECO:0000256" key="1">
    <source>
        <dbReference type="SAM" id="Phobius"/>
    </source>
</evidence>
<evidence type="ECO:0000313" key="3">
    <source>
        <dbReference type="Proteomes" id="UP000266723"/>
    </source>
</evidence>
<feature type="transmembrane region" description="Helical" evidence="1">
    <location>
        <begin position="21"/>
        <end position="39"/>
    </location>
</feature>
<keyword evidence="1" id="KW-1133">Transmembrane helix</keyword>
<evidence type="ECO:0000313" key="2">
    <source>
        <dbReference type="EMBL" id="KAF3519741.1"/>
    </source>
</evidence>